<reference evidence="1" key="1">
    <citation type="submission" date="2021-01" db="EMBL/GenBank/DDBJ databases">
        <title>Whole genome shotgun sequence of Actinoplanes siamensis NBRC 109076.</title>
        <authorList>
            <person name="Komaki H."/>
            <person name="Tamura T."/>
        </authorList>
    </citation>
    <scope>NUCLEOTIDE SEQUENCE</scope>
    <source>
        <strain evidence="1">NBRC 109076</strain>
    </source>
</reference>
<evidence type="ECO:0000313" key="2">
    <source>
        <dbReference type="Proteomes" id="UP000629619"/>
    </source>
</evidence>
<sequence length="98" mass="10969">MTSRILAVMSYSEYDVDQWSEAIANLHANTEHDPGDGRQAYEAIANVWSAYGYQDAPTEVIKMLVNACEIGYMAALNDLRDGALDAQIQMWRPDLAEQ</sequence>
<organism evidence="1 2">
    <name type="scientific">Actinoplanes siamensis</name>
    <dbReference type="NCBI Taxonomy" id="1223317"/>
    <lineage>
        <taxon>Bacteria</taxon>
        <taxon>Bacillati</taxon>
        <taxon>Actinomycetota</taxon>
        <taxon>Actinomycetes</taxon>
        <taxon>Micromonosporales</taxon>
        <taxon>Micromonosporaceae</taxon>
        <taxon>Actinoplanes</taxon>
    </lineage>
</organism>
<evidence type="ECO:0000313" key="1">
    <source>
        <dbReference type="EMBL" id="GIF09639.1"/>
    </source>
</evidence>
<keyword evidence="2" id="KW-1185">Reference proteome</keyword>
<gene>
    <name evidence="1" type="ORF">Asi03nite_71770</name>
</gene>
<dbReference type="Proteomes" id="UP000629619">
    <property type="component" value="Unassembled WGS sequence"/>
</dbReference>
<accession>A0A919TPA2</accession>
<dbReference type="EMBL" id="BOMW01000094">
    <property type="protein sequence ID" value="GIF09639.1"/>
    <property type="molecule type" value="Genomic_DNA"/>
</dbReference>
<comment type="caution">
    <text evidence="1">The sequence shown here is derived from an EMBL/GenBank/DDBJ whole genome shotgun (WGS) entry which is preliminary data.</text>
</comment>
<proteinExistence type="predicted"/>
<dbReference type="AlphaFoldDB" id="A0A919TPA2"/>
<protein>
    <submittedName>
        <fullName evidence="1">Uncharacterized protein</fullName>
    </submittedName>
</protein>
<name>A0A919TPA2_9ACTN</name>